<dbReference type="Gene3D" id="3.40.50.720">
    <property type="entry name" value="NAD(P)-binding Rossmann-like Domain"/>
    <property type="match status" value="1"/>
</dbReference>
<gene>
    <name evidence="2" type="ORF">G6N76_22320</name>
</gene>
<dbReference type="InterPro" id="IPR036291">
    <property type="entry name" value="NAD(P)-bd_dom_sf"/>
</dbReference>
<dbReference type="CDD" id="cd05232">
    <property type="entry name" value="UDP_G4E_4_SDR_e"/>
    <property type="match status" value="1"/>
</dbReference>
<dbReference type="RefSeq" id="WP_163901306.1">
    <property type="nucleotide sequence ID" value="NZ_CP048427.1"/>
</dbReference>
<dbReference type="PANTHER" id="PTHR43245">
    <property type="entry name" value="BIFUNCTIONAL POLYMYXIN RESISTANCE PROTEIN ARNA"/>
    <property type="match status" value="1"/>
</dbReference>
<reference evidence="2 3" key="1">
    <citation type="submission" date="2020-02" db="EMBL/GenBank/DDBJ databases">
        <title>Genome sequence of the type strain CCBAU10050 of Rhizobium daejeonense.</title>
        <authorList>
            <person name="Gao J."/>
            <person name="Sun J."/>
        </authorList>
    </citation>
    <scope>NUCLEOTIDE SEQUENCE [LARGE SCALE GENOMIC DNA]</scope>
    <source>
        <strain evidence="2 3">CCBAU10050</strain>
    </source>
</reference>
<organism evidence="2 3">
    <name type="scientific">Rhizobium daejeonense</name>
    <dbReference type="NCBI Taxonomy" id="240521"/>
    <lineage>
        <taxon>Bacteria</taxon>
        <taxon>Pseudomonadati</taxon>
        <taxon>Pseudomonadota</taxon>
        <taxon>Alphaproteobacteria</taxon>
        <taxon>Hyphomicrobiales</taxon>
        <taxon>Rhizobiaceae</taxon>
        <taxon>Rhizobium/Agrobacterium group</taxon>
        <taxon>Rhizobium</taxon>
    </lineage>
</organism>
<accession>A0A6M1RX63</accession>
<name>A0A6M1RX63_9HYPH</name>
<dbReference type="SUPFAM" id="SSF51735">
    <property type="entry name" value="NAD(P)-binding Rossmann-fold domains"/>
    <property type="match status" value="1"/>
</dbReference>
<feature type="domain" description="NAD-dependent epimerase/dehydratase" evidence="1">
    <location>
        <begin position="2"/>
        <end position="219"/>
    </location>
</feature>
<evidence type="ECO:0000313" key="3">
    <source>
        <dbReference type="Proteomes" id="UP000477849"/>
    </source>
</evidence>
<dbReference type="Pfam" id="PF01370">
    <property type="entry name" value="Epimerase"/>
    <property type="match status" value="1"/>
</dbReference>
<dbReference type="EMBL" id="JAAKZH010000011">
    <property type="protein sequence ID" value="NGO66404.1"/>
    <property type="molecule type" value="Genomic_DNA"/>
</dbReference>
<dbReference type="InterPro" id="IPR001509">
    <property type="entry name" value="Epimerase_deHydtase"/>
</dbReference>
<evidence type="ECO:0000259" key="1">
    <source>
        <dbReference type="Pfam" id="PF01370"/>
    </source>
</evidence>
<dbReference type="Proteomes" id="UP000477849">
    <property type="component" value="Unassembled WGS sequence"/>
</dbReference>
<dbReference type="AlphaFoldDB" id="A0A6M1RX63"/>
<sequence>MILVTGGSGFVGKALTGELARRGLPYRSAGRRTGVCDVAVGEIDGSTDWSQALAGVDLVVHLAARVHVMNDTAVDPLAAFRASNTDGTLNLARQAAACGVKRFVFISTLKVNGEETLPGHPFRAGDAPQPLDPYGVSKREAEDGLSRIAAETGMEVVCIRPPLVYGPGVKANFAALHKLASGSLPLPFLSIRNRRSMVYVGNLVDFILRCAEHPAAANRTFLVSDGDDVSLPVLISRIRVSLGKPARLFPVPPFVFTLAARLLGKQEFAQRLLGSLEADIAESRAVLGWTPPFTMADGLKAMAFEPGLSSRQK</sequence>
<protein>
    <submittedName>
        <fullName evidence="2">SDR family oxidoreductase</fullName>
    </submittedName>
</protein>
<proteinExistence type="predicted"/>
<comment type="caution">
    <text evidence="2">The sequence shown here is derived from an EMBL/GenBank/DDBJ whole genome shotgun (WGS) entry which is preliminary data.</text>
</comment>
<dbReference type="PANTHER" id="PTHR43245:SF58">
    <property type="entry name" value="BLL5923 PROTEIN"/>
    <property type="match status" value="1"/>
</dbReference>
<dbReference type="InterPro" id="IPR050177">
    <property type="entry name" value="Lipid_A_modif_metabolic_enz"/>
</dbReference>
<evidence type="ECO:0000313" key="2">
    <source>
        <dbReference type="EMBL" id="NGO66404.1"/>
    </source>
</evidence>
<keyword evidence="3" id="KW-1185">Reference proteome</keyword>